<dbReference type="PANTHER" id="PTHR22930">
    <property type="match status" value="1"/>
</dbReference>
<dbReference type="InterPro" id="IPR058353">
    <property type="entry name" value="DUF8040"/>
</dbReference>
<dbReference type="InterPro" id="IPR045249">
    <property type="entry name" value="HARBI1-like"/>
</dbReference>
<accession>A0A2G3A485</accession>
<proteinExistence type="predicted"/>
<dbReference type="OMA" id="GETINQH"/>
<reference evidence="2 3" key="2">
    <citation type="journal article" date="2017" name="Genome Biol.">
        <title>New reference genome sequences of hot pepper reveal the massive evolution of plant disease-resistance genes by retroduplication.</title>
        <authorList>
            <person name="Kim S."/>
            <person name="Park J."/>
            <person name="Yeom S.I."/>
            <person name="Kim Y.M."/>
            <person name="Seo E."/>
            <person name="Kim K.T."/>
            <person name="Kim M.S."/>
            <person name="Lee J.M."/>
            <person name="Cheong K."/>
            <person name="Shin H.S."/>
            <person name="Kim S.B."/>
            <person name="Han K."/>
            <person name="Lee J."/>
            <person name="Park M."/>
            <person name="Lee H.A."/>
            <person name="Lee H.Y."/>
            <person name="Lee Y."/>
            <person name="Oh S."/>
            <person name="Lee J.H."/>
            <person name="Choi E."/>
            <person name="Choi E."/>
            <person name="Lee S.E."/>
            <person name="Jeon J."/>
            <person name="Kim H."/>
            <person name="Choi G."/>
            <person name="Song H."/>
            <person name="Lee J."/>
            <person name="Lee S.C."/>
            <person name="Kwon J.K."/>
            <person name="Lee H.Y."/>
            <person name="Koo N."/>
            <person name="Hong Y."/>
            <person name="Kim R.W."/>
            <person name="Kang W.H."/>
            <person name="Huh J.H."/>
            <person name="Kang B.C."/>
            <person name="Yang T.J."/>
            <person name="Lee Y.H."/>
            <person name="Bennetzen J.L."/>
            <person name="Choi D."/>
        </authorList>
    </citation>
    <scope>NUCLEOTIDE SEQUENCE [LARGE SCALE GENOMIC DNA]</scope>
    <source>
        <strain evidence="3">cv. CM334</strain>
    </source>
</reference>
<dbReference type="Pfam" id="PF26138">
    <property type="entry name" value="DUF8040"/>
    <property type="match status" value="1"/>
</dbReference>
<evidence type="ECO:0000259" key="1">
    <source>
        <dbReference type="Pfam" id="PF26138"/>
    </source>
</evidence>
<dbReference type="AlphaFoldDB" id="A0A2G3A485"/>
<name>A0A2G3A485_CAPAN</name>
<gene>
    <name evidence="2" type="ORF">T459_04162</name>
</gene>
<organism evidence="2 3">
    <name type="scientific">Capsicum annuum</name>
    <name type="common">Capsicum pepper</name>
    <dbReference type="NCBI Taxonomy" id="4072"/>
    <lineage>
        <taxon>Eukaryota</taxon>
        <taxon>Viridiplantae</taxon>
        <taxon>Streptophyta</taxon>
        <taxon>Embryophyta</taxon>
        <taxon>Tracheophyta</taxon>
        <taxon>Spermatophyta</taxon>
        <taxon>Magnoliopsida</taxon>
        <taxon>eudicotyledons</taxon>
        <taxon>Gunneridae</taxon>
        <taxon>Pentapetalae</taxon>
        <taxon>asterids</taxon>
        <taxon>lamiids</taxon>
        <taxon>Solanales</taxon>
        <taxon>Solanaceae</taxon>
        <taxon>Solanoideae</taxon>
        <taxon>Capsiceae</taxon>
        <taxon>Capsicum</taxon>
    </lineage>
</organism>
<feature type="domain" description="DUF8040" evidence="1">
    <location>
        <begin position="12"/>
        <end position="106"/>
    </location>
</feature>
<keyword evidence="3" id="KW-1185">Reference proteome</keyword>
<dbReference type="Proteomes" id="UP000222542">
    <property type="component" value="Unassembled WGS sequence"/>
</dbReference>
<protein>
    <recommendedName>
        <fullName evidence="1">DUF8040 domain-containing protein</fullName>
    </recommendedName>
</protein>
<evidence type="ECO:0000313" key="3">
    <source>
        <dbReference type="Proteomes" id="UP000222542"/>
    </source>
</evidence>
<reference evidence="2 3" key="1">
    <citation type="journal article" date="2014" name="Nat. Genet.">
        <title>Genome sequence of the hot pepper provides insights into the evolution of pungency in Capsicum species.</title>
        <authorList>
            <person name="Kim S."/>
            <person name="Park M."/>
            <person name="Yeom S.I."/>
            <person name="Kim Y.M."/>
            <person name="Lee J.M."/>
            <person name="Lee H.A."/>
            <person name="Seo E."/>
            <person name="Choi J."/>
            <person name="Cheong K."/>
            <person name="Kim K.T."/>
            <person name="Jung K."/>
            <person name="Lee G.W."/>
            <person name="Oh S.K."/>
            <person name="Bae C."/>
            <person name="Kim S.B."/>
            <person name="Lee H.Y."/>
            <person name="Kim S.Y."/>
            <person name="Kim M.S."/>
            <person name="Kang B.C."/>
            <person name="Jo Y.D."/>
            <person name="Yang H.B."/>
            <person name="Jeong H.J."/>
            <person name="Kang W.H."/>
            <person name="Kwon J.K."/>
            <person name="Shin C."/>
            <person name="Lim J.Y."/>
            <person name="Park J.H."/>
            <person name="Huh J.H."/>
            <person name="Kim J.S."/>
            <person name="Kim B.D."/>
            <person name="Cohen O."/>
            <person name="Paran I."/>
            <person name="Suh M.C."/>
            <person name="Lee S.B."/>
            <person name="Kim Y.K."/>
            <person name="Shin Y."/>
            <person name="Noh S.J."/>
            <person name="Park J."/>
            <person name="Seo Y.S."/>
            <person name="Kwon S.Y."/>
            <person name="Kim H.A."/>
            <person name="Park J.M."/>
            <person name="Kim H.J."/>
            <person name="Choi S.B."/>
            <person name="Bosland P.W."/>
            <person name="Reeves G."/>
            <person name="Jo S.H."/>
            <person name="Lee B.W."/>
            <person name="Cho H.T."/>
            <person name="Choi H.S."/>
            <person name="Lee M.S."/>
            <person name="Yu Y."/>
            <person name="Do Choi Y."/>
            <person name="Park B.S."/>
            <person name="van Deynze A."/>
            <person name="Ashrafi H."/>
            <person name="Hill T."/>
            <person name="Kim W.T."/>
            <person name="Pai H.S."/>
            <person name="Ahn H.K."/>
            <person name="Yeam I."/>
            <person name="Giovannoni J.J."/>
            <person name="Rose J.K."/>
            <person name="Sorensen I."/>
            <person name="Lee S.J."/>
            <person name="Kim R.W."/>
            <person name="Choi I.Y."/>
            <person name="Choi B.S."/>
            <person name="Lim J.S."/>
            <person name="Lee Y.H."/>
            <person name="Choi D."/>
        </authorList>
    </citation>
    <scope>NUCLEOTIDE SEQUENCE [LARGE SCALE GENOMIC DNA]</scope>
    <source>
        <strain evidence="3">cv. CM334</strain>
    </source>
</reference>
<dbReference type="PANTHER" id="PTHR22930:SF221">
    <property type="entry name" value="NUCLEASE HARBI1"/>
    <property type="match status" value="1"/>
</dbReference>
<evidence type="ECO:0000313" key="2">
    <source>
        <dbReference type="EMBL" id="PHT89049.1"/>
    </source>
</evidence>
<dbReference type="EMBL" id="AYRZ02000002">
    <property type="protein sequence ID" value="PHT89049.1"/>
    <property type="molecule type" value="Genomic_DNA"/>
</dbReference>
<sequence>MKFCLKFPCKNSLHTGFYFIKEVLEGHDRRCYEMFRMEKHIFFELRKTLKEQYGLKATRNMTIEDMIAMFLMVVGHGVGNRMIQERFQHSGETVSRHFHHVLYACLKLTMDIIKPKDSTVYDIHPKLKEDKRYWPYFKNCIGAINGTHISCIVPSKDQIKYIGRKGFTSQNVIAVCDWDMCFTFV</sequence>
<dbReference type="Gramene" id="PHT89049">
    <property type="protein sequence ID" value="PHT89049"/>
    <property type="gene ID" value="T459_04162"/>
</dbReference>
<comment type="caution">
    <text evidence="2">The sequence shown here is derived from an EMBL/GenBank/DDBJ whole genome shotgun (WGS) entry which is preliminary data.</text>
</comment>